<dbReference type="EMBL" id="JBHSFK010000012">
    <property type="protein sequence ID" value="MFC4501723.1"/>
    <property type="molecule type" value="Genomic_DNA"/>
</dbReference>
<organism evidence="1 2">
    <name type="scientific">Streptomyces vulcanius</name>
    <dbReference type="NCBI Taxonomy" id="1441876"/>
    <lineage>
        <taxon>Bacteria</taxon>
        <taxon>Bacillati</taxon>
        <taxon>Actinomycetota</taxon>
        <taxon>Actinomycetes</taxon>
        <taxon>Kitasatosporales</taxon>
        <taxon>Streptomycetaceae</taxon>
        <taxon>Streptomyces</taxon>
    </lineage>
</organism>
<reference evidence="2" key="1">
    <citation type="journal article" date="2019" name="Int. J. Syst. Evol. Microbiol.">
        <title>The Global Catalogue of Microorganisms (GCM) 10K type strain sequencing project: providing services to taxonomists for standard genome sequencing and annotation.</title>
        <authorList>
            <consortium name="The Broad Institute Genomics Platform"/>
            <consortium name="The Broad Institute Genome Sequencing Center for Infectious Disease"/>
            <person name="Wu L."/>
            <person name="Ma J."/>
        </authorList>
    </citation>
    <scope>NUCLEOTIDE SEQUENCE [LARGE SCALE GENOMIC DNA]</scope>
    <source>
        <strain evidence="2">CGMCC 4.7177</strain>
    </source>
</reference>
<sequence>MNEDDQKDGDLFGDLVEGLEDELNTKLLEKRATHAIASARVTGAVYTEAVAGGVPAPLAQEMATDTWMAVMGIQSPQVEAQETGGEG</sequence>
<keyword evidence="2" id="KW-1185">Reference proteome</keyword>
<protein>
    <recommendedName>
        <fullName evidence="3">DUF222 domain-containing protein</fullName>
    </recommendedName>
</protein>
<evidence type="ECO:0000313" key="2">
    <source>
        <dbReference type="Proteomes" id="UP001595839"/>
    </source>
</evidence>
<evidence type="ECO:0000313" key="1">
    <source>
        <dbReference type="EMBL" id="MFC4501723.1"/>
    </source>
</evidence>
<name>A0ABV9AT00_9ACTN</name>
<accession>A0ABV9AT00</accession>
<dbReference type="Proteomes" id="UP001595839">
    <property type="component" value="Unassembled WGS sequence"/>
</dbReference>
<dbReference type="RefSeq" id="WP_381173803.1">
    <property type="nucleotide sequence ID" value="NZ_JBHSFK010000012.1"/>
</dbReference>
<comment type="caution">
    <text evidence="1">The sequence shown here is derived from an EMBL/GenBank/DDBJ whole genome shotgun (WGS) entry which is preliminary data.</text>
</comment>
<evidence type="ECO:0008006" key="3">
    <source>
        <dbReference type="Google" id="ProtNLM"/>
    </source>
</evidence>
<proteinExistence type="predicted"/>
<gene>
    <name evidence="1" type="ORF">ACFPIH_19665</name>
</gene>